<dbReference type="InterPro" id="IPR025314">
    <property type="entry name" value="DUF4219"/>
</dbReference>
<gene>
    <name evidence="3" type="ORF">VitviT2T_014941</name>
</gene>
<dbReference type="EMBL" id="CP126657">
    <property type="protein sequence ID" value="WJZ96236.1"/>
    <property type="molecule type" value="Genomic_DNA"/>
</dbReference>
<accession>A0ABY9CP26</accession>
<reference evidence="3 4" key="1">
    <citation type="journal article" date="2023" name="Hortic Res">
        <title>The complete reference genome for grapevine (Vitis vinifera L.) genetics and breeding.</title>
        <authorList>
            <person name="Shi X."/>
            <person name="Cao S."/>
            <person name="Wang X."/>
            <person name="Huang S."/>
            <person name="Wang Y."/>
            <person name="Liu Z."/>
            <person name="Liu W."/>
            <person name="Leng X."/>
            <person name="Peng Y."/>
            <person name="Wang N."/>
            <person name="Wang Y."/>
            <person name="Ma Z."/>
            <person name="Xu X."/>
            <person name="Zhang F."/>
            <person name="Xue H."/>
            <person name="Zhong H."/>
            <person name="Wang Y."/>
            <person name="Zhang K."/>
            <person name="Velt A."/>
            <person name="Avia K."/>
            <person name="Holtgrawe D."/>
            <person name="Grimplet J."/>
            <person name="Matus J.T."/>
            <person name="Ware D."/>
            <person name="Wu X."/>
            <person name="Wang H."/>
            <person name="Liu C."/>
            <person name="Fang Y."/>
            <person name="Rustenholz C."/>
            <person name="Cheng Z."/>
            <person name="Xiao H."/>
            <person name="Zhou Y."/>
        </authorList>
    </citation>
    <scope>NUCLEOTIDE SEQUENCE [LARGE SCALE GENOMIC DNA]</scope>
    <source>
        <strain evidence="4">cv. Pinot noir / PN40024</strain>
        <tissue evidence="3">Leaf</tissue>
    </source>
</reference>
<dbReference type="PANTHER" id="PTHR35317:SF27">
    <property type="entry name" value="RETROVIRUS-RELATED POL POLYPROTEIN FROM TRANSPOSON TNT 1-94"/>
    <property type="match status" value="1"/>
</dbReference>
<dbReference type="Pfam" id="PF14223">
    <property type="entry name" value="Retrotran_gag_2"/>
    <property type="match status" value="1"/>
</dbReference>
<dbReference type="PANTHER" id="PTHR35317">
    <property type="entry name" value="OS04G0629600 PROTEIN"/>
    <property type="match status" value="1"/>
</dbReference>
<dbReference type="Pfam" id="PF13961">
    <property type="entry name" value="DUF4219"/>
    <property type="match status" value="1"/>
</dbReference>
<feature type="region of interest" description="Disordered" evidence="1">
    <location>
        <begin position="183"/>
        <end position="214"/>
    </location>
</feature>
<evidence type="ECO:0000313" key="3">
    <source>
        <dbReference type="EMBL" id="WJZ96236.1"/>
    </source>
</evidence>
<protein>
    <recommendedName>
        <fullName evidence="2">DUF4219 domain-containing protein</fullName>
    </recommendedName>
</protein>
<feature type="domain" description="DUF4219" evidence="2">
    <location>
        <begin position="14"/>
        <end position="40"/>
    </location>
</feature>
<proteinExistence type="predicted"/>
<keyword evidence="4" id="KW-1185">Reference proteome</keyword>
<sequence>MSTSSSTSSVIPVFNGEHYHIWSVKMRFYLTSQGLWNVVMSEAYPPPLGANPTVAQMKAYEEEKLKKDKAITCLHSRLADHIFTKIMDLETPKQMKDNESVKDYSSKLMDVVNQMRLLGEAFTDQKVVEKIMVSVSQKLEAKISAIEESYDLQSLTIAELTNKLHAQEQRVLMRGDEATEGAFQANHKGKSSRNLQGKKFFKNNKGKVEGSSRK</sequence>
<evidence type="ECO:0000259" key="2">
    <source>
        <dbReference type="Pfam" id="PF13961"/>
    </source>
</evidence>
<name>A0ABY9CP26_VITVI</name>
<evidence type="ECO:0000313" key="4">
    <source>
        <dbReference type="Proteomes" id="UP001227230"/>
    </source>
</evidence>
<organism evidence="3 4">
    <name type="scientific">Vitis vinifera</name>
    <name type="common">Grape</name>
    <dbReference type="NCBI Taxonomy" id="29760"/>
    <lineage>
        <taxon>Eukaryota</taxon>
        <taxon>Viridiplantae</taxon>
        <taxon>Streptophyta</taxon>
        <taxon>Embryophyta</taxon>
        <taxon>Tracheophyta</taxon>
        <taxon>Spermatophyta</taxon>
        <taxon>Magnoliopsida</taxon>
        <taxon>eudicotyledons</taxon>
        <taxon>Gunneridae</taxon>
        <taxon>Pentapetalae</taxon>
        <taxon>rosids</taxon>
        <taxon>Vitales</taxon>
        <taxon>Vitaceae</taxon>
        <taxon>Viteae</taxon>
        <taxon>Vitis</taxon>
    </lineage>
</organism>
<evidence type="ECO:0000256" key="1">
    <source>
        <dbReference type="SAM" id="MobiDB-lite"/>
    </source>
</evidence>
<dbReference type="Proteomes" id="UP001227230">
    <property type="component" value="Chromosome 10"/>
</dbReference>